<dbReference type="AlphaFoldDB" id="A0A8S3SW15"/>
<proteinExistence type="predicted"/>
<accession>A0A8S3SW15</accession>
<name>A0A8S3SW15_MYTED</name>
<gene>
    <name evidence="1" type="ORF">MEDL_37063</name>
</gene>
<dbReference type="InterPro" id="IPR011044">
    <property type="entry name" value="Quino_amine_DH_bsu"/>
</dbReference>
<dbReference type="Gene3D" id="2.120.10.30">
    <property type="entry name" value="TolB, C-terminal domain"/>
    <property type="match status" value="1"/>
</dbReference>
<dbReference type="InterPro" id="IPR010620">
    <property type="entry name" value="SBBP_repeat"/>
</dbReference>
<dbReference type="SUPFAM" id="SSF50969">
    <property type="entry name" value="YVTN repeat-like/Quinoprotein amine dehydrogenase"/>
    <property type="match status" value="1"/>
</dbReference>
<keyword evidence="2" id="KW-1185">Reference proteome</keyword>
<evidence type="ECO:0000313" key="2">
    <source>
        <dbReference type="Proteomes" id="UP000683360"/>
    </source>
</evidence>
<sequence length="245" mass="27362">MVRTLDGCCMSEEGDVLFKDYHVKSALFTTLASYYRLKCKMPLDHSWGFDITLIDGKTVAITTGGSGEKIDIDIINTKNRSKIKFIDFPGCPFGITRYHGSLFVCVKESGIFKINMLDYTTSHVISCNLPPCSYVSVFSDKIYYTDYTDHSVVCCDHNGSAFWTFKDTLVLNEPEGIAVDNNGNVYVVGEKSSNVVIISSDGKHHKQILTENDGLYLPSAIFLDKQNRKLIVANTNATAFLYKIL</sequence>
<dbReference type="Pfam" id="PF06739">
    <property type="entry name" value="SBBP"/>
    <property type="match status" value="1"/>
</dbReference>
<evidence type="ECO:0000313" key="1">
    <source>
        <dbReference type="EMBL" id="CAG2223814.1"/>
    </source>
</evidence>
<comment type="caution">
    <text evidence="1">The sequence shown here is derived from an EMBL/GenBank/DDBJ whole genome shotgun (WGS) entry which is preliminary data.</text>
</comment>
<organism evidence="1 2">
    <name type="scientific">Mytilus edulis</name>
    <name type="common">Blue mussel</name>
    <dbReference type="NCBI Taxonomy" id="6550"/>
    <lineage>
        <taxon>Eukaryota</taxon>
        <taxon>Metazoa</taxon>
        <taxon>Spiralia</taxon>
        <taxon>Lophotrochozoa</taxon>
        <taxon>Mollusca</taxon>
        <taxon>Bivalvia</taxon>
        <taxon>Autobranchia</taxon>
        <taxon>Pteriomorphia</taxon>
        <taxon>Mytilida</taxon>
        <taxon>Mytiloidea</taxon>
        <taxon>Mytilidae</taxon>
        <taxon>Mytilinae</taxon>
        <taxon>Mytilus</taxon>
    </lineage>
</organism>
<dbReference type="Proteomes" id="UP000683360">
    <property type="component" value="Unassembled WGS sequence"/>
</dbReference>
<reference evidence="1" key="1">
    <citation type="submission" date="2021-03" db="EMBL/GenBank/DDBJ databases">
        <authorList>
            <person name="Bekaert M."/>
        </authorList>
    </citation>
    <scope>NUCLEOTIDE SEQUENCE</scope>
</reference>
<dbReference type="InterPro" id="IPR011042">
    <property type="entry name" value="6-blade_b-propeller_TolB-like"/>
</dbReference>
<dbReference type="EMBL" id="CAJPWZ010001792">
    <property type="protein sequence ID" value="CAG2223814.1"/>
    <property type="molecule type" value="Genomic_DNA"/>
</dbReference>
<protein>
    <submittedName>
        <fullName evidence="1">Uncharacterized protein</fullName>
    </submittedName>
</protein>
<dbReference type="OrthoDB" id="6131018at2759"/>